<accession>A0A702BKK3</accession>
<organism evidence="1">
    <name type="scientific">Salmonella bongori serovar 44:r:-</name>
    <dbReference type="NCBI Taxonomy" id="1967585"/>
    <lineage>
        <taxon>Bacteria</taxon>
        <taxon>Pseudomonadati</taxon>
        <taxon>Pseudomonadota</taxon>
        <taxon>Gammaproteobacteria</taxon>
        <taxon>Enterobacterales</taxon>
        <taxon>Enterobacteriaceae</taxon>
        <taxon>Salmonella</taxon>
    </lineage>
</organism>
<reference evidence="1" key="1">
    <citation type="journal article" date="2018" name="Genome Biol.">
        <title>SKESA: strategic k-mer extension for scrupulous assemblies.</title>
        <authorList>
            <person name="Souvorov A."/>
            <person name="Agarwala R."/>
            <person name="Lipman D.J."/>
        </authorList>
    </citation>
    <scope>NUCLEOTIDE SEQUENCE</scope>
    <source>
        <strain evidence="1">2702-77</strain>
    </source>
</reference>
<reference evidence="1" key="2">
    <citation type="submission" date="2018-09" db="EMBL/GenBank/DDBJ databases">
        <authorList>
            <consortium name="NCBI Pathogen Detection Project"/>
        </authorList>
    </citation>
    <scope>NUCLEOTIDE SEQUENCE</scope>
    <source>
        <strain evidence="1">2702-77</strain>
    </source>
</reference>
<protein>
    <submittedName>
        <fullName evidence="1">Uncharacterized protein</fullName>
    </submittedName>
</protein>
<proteinExistence type="predicted"/>
<dbReference type="EMBL" id="DAAMHO010000003">
    <property type="protein sequence ID" value="HAC6693468.1"/>
    <property type="molecule type" value="Genomic_DNA"/>
</dbReference>
<gene>
    <name evidence="1" type="ORF">G0D16_03960</name>
</gene>
<dbReference type="AlphaFoldDB" id="A0A702BKK3"/>
<comment type="caution">
    <text evidence="1">The sequence shown here is derived from an EMBL/GenBank/DDBJ whole genome shotgun (WGS) entry which is preliminary data.</text>
</comment>
<sequence>MIQQGYYLALINYTISSSLRFTVLPKYHGVHNHKKSVVNGAPIAIMSSRTVQNKRQVFVTE</sequence>
<name>A0A702BKK3_SALBN</name>
<evidence type="ECO:0000313" key="1">
    <source>
        <dbReference type="EMBL" id="HAC6693468.1"/>
    </source>
</evidence>